<dbReference type="AlphaFoldDB" id="A0A9P1DHU3"/>
<dbReference type="EMBL" id="CAMXCT030004802">
    <property type="protein sequence ID" value="CAL4797745.1"/>
    <property type="molecule type" value="Genomic_DNA"/>
</dbReference>
<evidence type="ECO:0000313" key="4">
    <source>
        <dbReference type="Proteomes" id="UP001152797"/>
    </source>
</evidence>
<evidence type="ECO:0000313" key="2">
    <source>
        <dbReference type="EMBL" id="CAI4010433.1"/>
    </source>
</evidence>
<keyword evidence="4" id="KW-1185">Reference proteome</keyword>
<dbReference type="EMBL" id="CAMXCT010004802">
    <property type="protein sequence ID" value="CAI4010433.1"/>
    <property type="molecule type" value="Genomic_DNA"/>
</dbReference>
<feature type="compositionally biased region" description="Pro residues" evidence="1">
    <location>
        <begin position="104"/>
        <end position="113"/>
    </location>
</feature>
<reference evidence="2" key="1">
    <citation type="submission" date="2022-10" db="EMBL/GenBank/DDBJ databases">
        <authorList>
            <person name="Chen Y."/>
            <person name="Dougan E. K."/>
            <person name="Chan C."/>
            <person name="Rhodes N."/>
            <person name="Thang M."/>
        </authorList>
    </citation>
    <scope>NUCLEOTIDE SEQUENCE</scope>
</reference>
<proteinExistence type="predicted"/>
<gene>
    <name evidence="2" type="ORF">C1SCF055_LOCUS35703</name>
</gene>
<protein>
    <submittedName>
        <fullName evidence="3">Enkurin domain-containing protein</fullName>
    </submittedName>
</protein>
<feature type="region of interest" description="Disordered" evidence="1">
    <location>
        <begin position="97"/>
        <end position="138"/>
    </location>
</feature>
<feature type="region of interest" description="Disordered" evidence="1">
    <location>
        <begin position="36"/>
        <end position="85"/>
    </location>
</feature>
<evidence type="ECO:0000256" key="1">
    <source>
        <dbReference type="SAM" id="MobiDB-lite"/>
    </source>
</evidence>
<dbReference type="EMBL" id="CAMXCT020004802">
    <property type="protein sequence ID" value="CAL1163808.1"/>
    <property type="molecule type" value="Genomic_DNA"/>
</dbReference>
<organism evidence="2">
    <name type="scientific">Cladocopium goreaui</name>
    <dbReference type="NCBI Taxonomy" id="2562237"/>
    <lineage>
        <taxon>Eukaryota</taxon>
        <taxon>Sar</taxon>
        <taxon>Alveolata</taxon>
        <taxon>Dinophyceae</taxon>
        <taxon>Suessiales</taxon>
        <taxon>Symbiodiniaceae</taxon>
        <taxon>Cladocopium</taxon>
    </lineage>
</organism>
<comment type="caution">
    <text evidence="2">The sequence shown here is derived from an EMBL/GenBank/DDBJ whole genome shotgun (WGS) entry which is preliminary data.</text>
</comment>
<name>A0A9P1DHU3_9DINO</name>
<evidence type="ECO:0000313" key="3">
    <source>
        <dbReference type="EMBL" id="CAL4797745.1"/>
    </source>
</evidence>
<reference evidence="3 4" key="2">
    <citation type="submission" date="2024-05" db="EMBL/GenBank/DDBJ databases">
        <authorList>
            <person name="Chen Y."/>
            <person name="Shah S."/>
            <person name="Dougan E. K."/>
            <person name="Thang M."/>
            <person name="Chan C."/>
        </authorList>
    </citation>
    <scope>NUCLEOTIDE SEQUENCE [LARGE SCALE GENOMIC DNA]</scope>
</reference>
<dbReference type="Proteomes" id="UP001152797">
    <property type="component" value="Unassembled WGS sequence"/>
</dbReference>
<feature type="compositionally biased region" description="Basic residues" evidence="1">
    <location>
        <begin position="37"/>
        <end position="46"/>
    </location>
</feature>
<sequence>MVRFGILRNEVIDKAKEKREKADRLLSHMSNQVQYGIKRRLRRSRTPQKLVEVKEPSEDSEPDLEQLLSQKQQEERRQRKQLKKSVAKFDKWMANYLEREGLKPPKPPAPGSPDSPEADAPRRIRRRPSTAPAMRRPS</sequence>
<accession>A0A9P1DHU3</accession>